<dbReference type="Proteomes" id="UP001314170">
    <property type="component" value="Unassembled WGS sequence"/>
</dbReference>
<sequence length="86" mass="9317">MSDDIIAKTIIKIPKVHVLGQAAVRCMSSSLFVKIGRSSTYPAKHAMHIAPKIGSVHPLRANGHFGRNIGDPTTEEANVILKEQES</sequence>
<protein>
    <submittedName>
        <fullName evidence="1">Uncharacterized protein</fullName>
    </submittedName>
</protein>
<organism evidence="1 2">
    <name type="scientific">Dovyalis caffra</name>
    <dbReference type="NCBI Taxonomy" id="77055"/>
    <lineage>
        <taxon>Eukaryota</taxon>
        <taxon>Viridiplantae</taxon>
        <taxon>Streptophyta</taxon>
        <taxon>Embryophyta</taxon>
        <taxon>Tracheophyta</taxon>
        <taxon>Spermatophyta</taxon>
        <taxon>Magnoliopsida</taxon>
        <taxon>eudicotyledons</taxon>
        <taxon>Gunneridae</taxon>
        <taxon>Pentapetalae</taxon>
        <taxon>rosids</taxon>
        <taxon>fabids</taxon>
        <taxon>Malpighiales</taxon>
        <taxon>Salicaceae</taxon>
        <taxon>Flacourtieae</taxon>
        <taxon>Dovyalis</taxon>
    </lineage>
</organism>
<dbReference type="EMBL" id="CAWUPB010000913">
    <property type="protein sequence ID" value="CAK7329769.1"/>
    <property type="molecule type" value="Genomic_DNA"/>
</dbReference>
<keyword evidence="2" id="KW-1185">Reference proteome</keyword>
<comment type="caution">
    <text evidence="1">The sequence shown here is derived from an EMBL/GenBank/DDBJ whole genome shotgun (WGS) entry which is preliminary data.</text>
</comment>
<evidence type="ECO:0000313" key="2">
    <source>
        <dbReference type="Proteomes" id="UP001314170"/>
    </source>
</evidence>
<accession>A0AAV1RB66</accession>
<evidence type="ECO:0000313" key="1">
    <source>
        <dbReference type="EMBL" id="CAK7329769.1"/>
    </source>
</evidence>
<reference evidence="1 2" key="1">
    <citation type="submission" date="2024-01" db="EMBL/GenBank/DDBJ databases">
        <authorList>
            <person name="Waweru B."/>
        </authorList>
    </citation>
    <scope>NUCLEOTIDE SEQUENCE [LARGE SCALE GENOMIC DNA]</scope>
</reference>
<proteinExistence type="predicted"/>
<gene>
    <name evidence="1" type="ORF">DCAF_LOCUS7527</name>
</gene>
<dbReference type="AlphaFoldDB" id="A0AAV1RB66"/>
<name>A0AAV1RB66_9ROSI</name>